<dbReference type="Proteomes" id="UP001497644">
    <property type="component" value="Unassembled WGS sequence"/>
</dbReference>
<dbReference type="GO" id="GO:0016926">
    <property type="term" value="P:protein desumoylation"/>
    <property type="evidence" value="ECO:0007669"/>
    <property type="project" value="TreeGrafter"/>
</dbReference>
<dbReference type="InterPro" id="IPR038765">
    <property type="entry name" value="Papain-like_cys_pep_sf"/>
</dbReference>
<dbReference type="PROSITE" id="PS50600">
    <property type="entry name" value="ULP_PROTEASE"/>
    <property type="match status" value="1"/>
</dbReference>
<reference evidence="6" key="1">
    <citation type="submission" date="2024-04" db="EMBL/GenBank/DDBJ databases">
        <authorList>
            <consortium name="Molecular Ecology Group"/>
        </authorList>
    </citation>
    <scope>NUCLEOTIDE SEQUENCE</scope>
</reference>
<evidence type="ECO:0000256" key="2">
    <source>
        <dbReference type="ARBA" id="ARBA00022670"/>
    </source>
</evidence>
<dbReference type="GO" id="GO:0005634">
    <property type="term" value="C:nucleus"/>
    <property type="evidence" value="ECO:0007669"/>
    <property type="project" value="TreeGrafter"/>
</dbReference>
<evidence type="ECO:0000256" key="4">
    <source>
        <dbReference type="ARBA" id="ARBA00022807"/>
    </source>
</evidence>
<dbReference type="Pfam" id="PF02902">
    <property type="entry name" value="Peptidase_C48"/>
    <property type="match status" value="1"/>
</dbReference>
<keyword evidence="2" id="KW-0645">Protease</keyword>
<dbReference type="Gene3D" id="3.40.395.10">
    <property type="entry name" value="Adenoviral Proteinase, Chain A"/>
    <property type="match status" value="1"/>
</dbReference>
<sequence length="181" mass="21016">MQLDDNIINCFCLLVQDVAKNNELNIQIFETFVSEQLILNGKVAKGFTKWAVAIKVWKTDVWLLPVHIRQRQHWTMLIVNLNHKCFLYINSLRQEPPNLLMDGIVAFIDHHCRPHREIRWEEWKLFAPIDIPDQTNSSSGTANNCGTHILTWTYSIATSSFTSFDEDDMPYCRMGIAPLLI</sequence>
<comment type="similarity">
    <text evidence="1">Belongs to the peptidase C48 family.</text>
</comment>
<proteinExistence type="inferred from homology"/>
<dbReference type="PANTHER" id="PTHR12606">
    <property type="entry name" value="SENTRIN/SUMO-SPECIFIC PROTEASE"/>
    <property type="match status" value="1"/>
</dbReference>
<dbReference type="PANTHER" id="PTHR12606:SF141">
    <property type="entry name" value="GH15225P-RELATED"/>
    <property type="match status" value="1"/>
</dbReference>
<protein>
    <recommendedName>
        <fullName evidence="5">Ubiquitin-like protease family profile domain-containing protein</fullName>
    </recommendedName>
</protein>
<evidence type="ECO:0000256" key="3">
    <source>
        <dbReference type="ARBA" id="ARBA00022801"/>
    </source>
</evidence>
<evidence type="ECO:0000313" key="7">
    <source>
        <dbReference type="Proteomes" id="UP001497644"/>
    </source>
</evidence>
<dbReference type="InterPro" id="IPR003653">
    <property type="entry name" value="Peptidase_C48_C"/>
</dbReference>
<name>A0AAV2MZ48_9HYME</name>
<dbReference type="AlphaFoldDB" id="A0AAV2MZ48"/>
<dbReference type="EMBL" id="CAXIPU020000677">
    <property type="protein sequence ID" value="CAL1672558.1"/>
    <property type="molecule type" value="Genomic_DNA"/>
</dbReference>
<feature type="domain" description="Ubiquitin-like protease family profile" evidence="5">
    <location>
        <begin position="1"/>
        <end position="156"/>
    </location>
</feature>
<comment type="caution">
    <text evidence="6">The sequence shown here is derived from an EMBL/GenBank/DDBJ whole genome shotgun (WGS) entry which is preliminary data.</text>
</comment>
<organism evidence="6 7">
    <name type="scientific">Lasius platythorax</name>
    <dbReference type="NCBI Taxonomy" id="488582"/>
    <lineage>
        <taxon>Eukaryota</taxon>
        <taxon>Metazoa</taxon>
        <taxon>Ecdysozoa</taxon>
        <taxon>Arthropoda</taxon>
        <taxon>Hexapoda</taxon>
        <taxon>Insecta</taxon>
        <taxon>Pterygota</taxon>
        <taxon>Neoptera</taxon>
        <taxon>Endopterygota</taxon>
        <taxon>Hymenoptera</taxon>
        <taxon>Apocrita</taxon>
        <taxon>Aculeata</taxon>
        <taxon>Formicoidea</taxon>
        <taxon>Formicidae</taxon>
        <taxon>Formicinae</taxon>
        <taxon>Lasius</taxon>
        <taxon>Lasius</taxon>
    </lineage>
</organism>
<gene>
    <name evidence="6" type="ORF">LPLAT_LOCUS8361</name>
</gene>
<dbReference type="GO" id="GO:0006508">
    <property type="term" value="P:proteolysis"/>
    <property type="evidence" value="ECO:0007669"/>
    <property type="project" value="UniProtKB-KW"/>
</dbReference>
<dbReference type="SUPFAM" id="SSF54001">
    <property type="entry name" value="Cysteine proteinases"/>
    <property type="match status" value="1"/>
</dbReference>
<keyword evidence="4" id="KW-0788">Thiol protease</keyword>
<evidence type="ECO:0000256" key="1">
    <source>
        <dbReference type="ARBA" id="ARBA00005234"/>
    </source>
</evidence>
<evidence type="ECO:0000313" key="6">
    <source>
        <dbReference type="EMBL" id="CAL1672558.1"/>
    </source>
</evidence>
<dbReference type="GO" id="GO:0016929">
    <property type="term" value="F:deSUMOylase activity"/>
    <property type="evidence" value="ECO:0007669"/>
    <property type="project" value="TreeGrafter"/>
</dbReference>
<accession>A0AAV2MZ48</accession>
<keyword evidence="7" id="KW-1185">Reference proteome</keyword>
<keyword evidence="3" id="KW-0378">Hydrolase</keyword>
<evidence type="ECO:0000259" key="5">
    <source>
        <dbReference type="PROSITE" id="PS50600"/>
    </source>
</evidence>